<keyword evidence="3" id="KW-1185">Reference proteome</keyword>
<reference evidence="2" key="1">
    <citation type="submission" date="2022-01" db="EMBL/GenBank/DDBJ databases">
        <title>Genome Sequence Resource for Two Populations of Ditylenchus destructor, the Migratory Endoparasitic Phytonematode.</title>
        <authorList>
            <person name="Zhang H."/>
            <person name="Lin R."/>
            <person name="Xie B."/>
        </authorList>
    </citation>
    <scope>NUCLEOTIDE SEQUENCE</scope>
    <source>
        <strain evidence="2">BazhouSP</strain>
    </source>
</reference>
<feature type="transmembrane region" description="Helical" evidence="1">
    <location>
        <begin position="305"/>
        <end position="327"/>
    </location>
</feature>
<accession>A0AAD4N3D8</accession>
<keyword evidence="1" id="KW-0812">Transmembrane</keyword>
<dbReference type="EMBL" id="JAKKPZ010000015">
    <property type="protein sequence ID" value="KAI1713428.1"/>
    <property type="molecule type" value="Genomic_DNA"/>
</dbReference>
<sequence>MEQIEIIERSVVESRRPLSSSEALNYVPSSQIQTSREQFVSNGNGYTSQPLPTADDVDRRYLQTGERDAGKEDSYILYNSGQSLPQQQPRSYSSAGINNYGYDINEVQTSEGGARIIQTHGSGQLLNEEDPSALFSSPSAMHDRSLDTVLQTSGLGRSPGSLYKETISKEVDYRVTTTGGIPPVTGGTPPRLNDSDLSHGSDRLHSILKNADSWKKFPSSDENSLARKDSYRRMQENQLDNGAFYPPISQVTTVSTKGAPQRWVYSGNRTRRDSSEDSGNFWNRCRKIFERIVRQIMDREWNARLIGTLISIMLLFFVLLFIVWLIFSSLFFNSTSRAFLLYPPVCEECLKRNPGMSTYRPPSKLYVQVASPAQVHFELVGNQPFKSNSFTAVDFNTGYIAIADHALTDDNGRHTTCFIMQIDGNALPSMSILKDALDDTYHEVRSQFGWQEYWQYNIEPVDESFVHDKFTDEIDDCQGAKWYFLKHAVYTRDSSCSECYDFCLPDYAVQRRQKYEDNLSLGIRRLNCFRFYVPEWSRFQIAADESGGHWQYPKHSQKNTQRDGDRNWVDWSYPRQQTMSGRPEIDKKL</sequence>
<dbReference type="Proteomes" id="UP001201812">
    <property type="component" value="Unassembled WGS sequence"/>
</dbReference>
<evidence type="ECO:0000313" key="3">
    <source>
        <dbReference type="Proteomes" id="UP001201812"/>
    </source>
</evidence>
<dbReference type="AlphaFoldDB" id="A0AAD4N3D8"/>
<evidence type="ECO:0000313" key="2">
    <source>
        <dbReference type="EMBL" id="KAI1713428.1"/>
    </source>
</evidence>
<comment type="caution">
    <text evidence="2">The sequence shown here is derived from an EMBL/GenBank/DDBJ whole genome shotgun (WGS) entry which is preliminary data.</text>
</comment>
<gene>
    <name evidence="2" type="ORF">DdX_08942</name>
</gene>
<evidence type="ECO:0000256" key="1">
    <source>
        <dbReference type="SAM" id="Phobius"/>
    </source>
</evidence>
<organism evidence="2 3">
    <name type="scientific">Ditylenchus destructor</name>
    <dbReference type="NCBI Taxonomy" id="166010"/>
    <lineage>
        <taxon>Eukaryota</taxon>
        <taxon>Metazoa</taxon>
        <taxon>Ecdysozoa</taxon>
        <taxon>Nematoda</taxon>
        <taxon>Chromadorea</taxon>
        <taxon>Rhabditida</taxon>
        <taxon>Tylenchina</taxon>
        <taxon>Tylenchomorpha</taxon>
        <taxon>Sphaerularioidea</taxon>
        <taxon>Anguinidae</taxon>
        <taxon>Anguininae</taxon>
        <taxon>Ditylenchus</taxon>
    </lineage>
</organism>
<keyword evidence="1" id="KW-1133">Transmembrane helix</keyword>
<protein>
    <submittedName>
        <fullName evidence="2">BRICHOS domain-containing protein C09F5.1</fullName>
    </submittedName>
</protein>
<keyword evidence="1" id="KW-0472">Membrane</keyword>
<name>A0AAD4N3D8_9BILA</name>
<proteinExistence type="predicted"/>